<dbReference type="PANTHER" id="PTHR41259">
    <property type="entry name" value="DOUBLE-STRAND BREAK REPAIR RAD50 ATPASE, PUTATIVE-RELATED"/>
    <property type="match status" value="1"/>
</dbReference>
<feature type="domain" description="YhaN AAA" evidence="3">
    <location>
        <begin position="1"/>
        <end position="200"/>
    </location>
</feature>
<dbReference type="AlphaFoldDB" id="A0A1H1EBJ4"/>
<sequence length="988" mass="115625">MQIRHAAIYGFGKWVDDTIDFSTRPFVCVYGENESGKSTLQHFILFMLFGLPPKKRAYFQPKTSGKMGGRLTIFDTDYGEFTIERIDGTQNGSATCYTADGQSHGEDWLQERLNGMTQATYQSIFSFSAADLMNIRNMKEDELGEVLLGVGLTGSKNIYAIEKQLDNRIGELFKPFGKKPEINQQLETLDDLFTSLQSYQETESTYRDKKSSVLSITDAIERNQDQLEKAKKDLIRTEKKQQALPIIKAYQREKEQLAAFPADMIFPENGVERFNTLKEKLLPLKSELSVLQDNQAKYTEKKDTLHSSLHDEAVYKNAEAIIQQKQHYLENKREQDKQDKSIKKIDIQIETELDHLNIGITREDLTGIILPFHIEKSWNQLKNDLDQLMLTEEHIQQEYRQLKKNRDYIISQQSELTDSLLQENYVSKLSIRINDYQHQEYLKKAREENIEQQKNWKKVKEKKERHTKLWLIGSAVAAFLLSIFALIQGQPALFGASALILAGGIIQQVVSRKSMLDMESMLQNKKVISDQVTAEESSEAEQLLEANEQKKNELASIKDRLRSIDIELLQWEEKNNALQQKKDRLNKMVISQHEQYPFLKQIETMYWPEFFHTLKQLINFDRERNQLKRQFDTLEKEMNDFHEQLTAFYQERNWETNNTVEEKLEKIEELLTEYQNVIGLLEQYETWITDNVDQQRVTKQKMDVYEQEIADLISFANTETEDDFLKQAKQFEQKQNHDSELKQLKAQIERILQNKEDFKTLLEQEGIQESELVVYQEQGTAQIDRLEKEIDKMRQELADIDADLSNMESSETHSEVLHRFNMEQEQLEKLAEEWSVYKTAKEMLVETKRNYRDKYMGVVIEKTTAYFRALTANKYKHIYAPKTNTPFQVESTDGIRYQAQELSQGTVDQLYVSLRLGISEVMSEKHRLPFIIDDAFVHFDLERTKRIIKMLSEFARNQQIILFTCKKDVADFAGYTSVINLRNSVSIN</sequence>
<name>A0A1H1EBJ4_9BACI</name>
<proteinExistence type="predicted"/>
<feature type="coiled-coil region" evidence="1">
    <location>
        <begin position="734"/>
        <end position="810"/>
    </location>
</feature>
<keyword evidence="2" id="KW-0812">Transmembrane</keyword>
<evidence type="ECO:0000256" key="1">
    <source>
        <dbReference type="SAM" id="Coils"/>
    </source>
</evidence>
<dbReference type="SUPFAM" id="SSF52540">
    <property type="entry name" value="P-loop containing nucleoside triphosphate hydrolases"/>
    <property type="match status" value="2"/>
</dbReference>
<keyword evidence="2" id="KW-0472">Membrane</keyword>
<feature type="coiled-coil region" evidence="1">
    <location>
        <begin position="617"/>
        <end position="677"/>
    </location>
</feature>
<protein>
    <submittedName>
        <fullName evidence="4">Uncharacterized protein YhaN</fullName>
    </submittedName>
</protein>
<feature type="coiled-coil region" evidence="1">
    <location>
        <begin position="533"/>
        <end position="588"/>
    </location>
</feature>
<evidence type="ECO:0000313" key="4">
    <source>
        <dbReference type="EMBL" id="SDQ85994.1"/>
    </source>
</evidence>
<reference evidence="4 5" key="1">
    <citation type="submission" date="2016-10" db="EMBL/GenBank/DDBJ databases">
        <authorList>
            <person name="de Groot N.N."/>
        </authorList>
    </citation>
    <scope>NUCLEOTIDE SEQUENCE [LARGE SCALE GENOMIC DNA]</scope>
    <source>
        <strain evidence="4 5">CGMCC 1.10449</strain>
    </source>
</reference>
<feature type="transmembrane region" description="Helical" evidence="2">
    <location>
        <begin position="493"/>
        <end position="511"/>
    </location>
</feature>
<keyword evidence="1" id="KW-0175">Coiled coil</keyword>
<dbReference type="RefSeq" id="WP_175559500.1">
    <property type="nucleotide sequence ID" value="NZ_FNKD01000003.1"/>
</dbReference>
<dbReference type="Pfam" id="PF13514">
    <property type="entry name" value="AAA_27"/>
    <property type="match status" value="1"/>
</dbReference>
<feature type="transmembrane region" description="Helical" evidence="2">
    <location>
        <begin position="469"/>
        <end position="487"/>
    </location>
</feature>
<dbReference type="Proteomes" id="UP000199444">
    <property type="component" value="Unassembled WGS sequence"/>
</dbReference>
<accession>A0A1H1EBJ4</accession>
<dbReference type="Gene3D" id="3.40.50.300">
    <property type="entry name" value="P-loop containing nucleotide triphosphate hydrolases"/>
    <property type="match status" value="2"/>
</dbReference>
<dbReference type="STRING" id="553311.SAMN05216231_2808"/>
<gene>
    <name evidence="4" type="ORF">SAMN05216231_2808</name>
</gene>
<evidence type="ECO:0000313" key="5">
    <source>
        <dbReference type="Proteomes" id="UP000199444"/>
    </source>
</evidence>
<dbReference type="InterPro" id="IPR027417">
    <property type="entry name" value="P-loop_NTPase"/>
</dbReference>
<evidence type="ECO:0000256" key="2">
    <source>
        <dbReference type="SAM" id="Phobius"/>
    </source>
</evidence>
<evidence type="ECO:0000259" key="3">
    <source>
        <dbReference type="Pfam" id="PF13514"/>
    </source>
</evidence>
<keyword evidence="2" id="KW-1133">Transmembrane helix</keyword>
<dbReference type="InterPro" id="IPR038734">
    <property type="entry name" value="YhaN_AAA"/>
</dbReference>
<keyword evidence="5" id="KW-1185">Reference proteome</keyword>
<dbReference type="PANTHER" id="PTHR41259:SF1">
    <property type="entry name" value="DOUBLE-STRAND BREAK REPAIR RAD50 ATPASE, PUTATIVE-RELATED"/>
    <property type="match status" value="1"/>
</dbReference>
<dbReference type="EMBL" id="FNKD01000003">
    <property type="protein sequence ID" value="SDQ85994.1"/>
    <property type="molecule type" value="Genomic_DNA"/>
</dbReference>
<organism evidence="4 5">
    <name type="scientific">Virgibacillus salinus</name>
    <dbReference type="NCBI Taxonomy" id="553311"/>
    <lineage>
        <taxon>Bacteria</taxon>
        <taxon>Bacillati</taxon>
        <taxon>Bacillota</taxon>
        <taxon>Bacilli</taxon>
        <taxon>Bacillales</taxon>
        <taxon>Bacillaceae</taxon>
        <taxon>Virgibacillus</taxon>
    </lineage>
</organism>